<dbReference type="PANTHER" id="PTHR34322">
    <property type="entry name" value="TRANSPOSASE, Y1_TNP DOMAIN-CONTAINING"/>
    <property type="match status" value="1"/>
</dbReference>
<dbReference type="PANTHER" id="PTHR34322:SF2">
    <property type="entry name" value="TRANSPOSASE IS200-LIKE DOMAIN-CONTAINING PROTEIN"/>
    <property type="match status" value="1"/>
</dbReference>
<dbReference type="SUPFAM" id="SSF143422">
    <property type="entry name" value="Transposase IS200-like"/>
    <property type="match status" value="1"/>
</dbReference>
<feature type="domain" description="Transposase IS200-like" evidence="1">
    <location>
        <begin position="10"/>
        <end position="124"/>
    </location>
</feature>
<comment type="caution">
    <text evidence="2">The sequence shown here is derived from an EMBL/GenBank/DDBJ whole genome shotgun (WGS) entry which is preliminary data.</text>
</comment>
<dbReference type="Pfam" id="PF01797">
    <property type="entry name" value="Y1_Tnp"/>
    <property type="match status" value="1"/>
</dbReference>
<keyword evidence="3" id="KW-1185">Reference proteome</keyword>
<organism evidence="2 3">
    <name type="scientific">Metabacillus flavus</name>
    <dbReference type="NCBI Taxonomy" id="2823519"/>
    <lineage>
        <taxon>Bacteria</taxon>
        <taxon>Bacillati</taxon>
        <taxon>Bacillota</taxon>
        <taxon>Bacilli</taxon>
        <taxon>Bacillales</taxon>
        <taxon>Bacillaceae</taxon>
        <taxon>Metabacillus</taxon>
    </lineage>
</organism>
<accession>A0ABS5LI47</accession>
<dbReference type="EMBL" id="JAGVRK010000001">
    <property type="protein sequence ID" value="MBS2970372.1"/>
    <property type="molecule type" value="Genomic_DNA"/>
</dbReference>
<evidence type="ECO:0000313" key="3">
    <source>
        <dbReference type="Proteomes" id="UP000682403"/>
    </source>
</evidence>
<evidence type="ECO:0000313" key="2">
    <source>
        <dbReference type="EMBL" id="MBS2970372.1"/>
    </source>
</evidence>
<dbReference type="InterPro" id="IPR002686">
    <property type="entry name" value="Transposase_17"/>
</dbReference>
<evidence type="ECO:0000259" key="1">
    <source>
        <dbReference type="SMART" id="SM01321"/>
    </source>
</evidence>
<dbReference type="Proteomes" id="UP000682403">
    <property type="component" value="Unassembled WGS sequence"/>
</dbReference>
<protein>
    <submittedName>
        <fullName evidence="2">Transposase</fullName>
    </submittedName>
</protein>
<dbReference type="Gene3D" id="3.30.70.1290">
    <property type="entry name" value="Transposase IS200-like"/>
    <property type="match status" value="1"/>
</dbReference>
<proteinExistence type="predicted"/>
<name>A0ABS5LI47_9BACI</name>
<dbReference type="SMART" id="SM01321">
    <property type="entry name" value="Y1_Tnp"/>
    <property type="match status" value="1"/>
</dbReference>
<gene>
    <name evidence="2" type="ORF">J9317_16615</name>
</gene>
<sequence length="193" mass="23477">MPKPRNWSLKPGSIYHIVSRGIRKTALFEDYRDKDHYLKILQEVQHKYPFKLHSFCLMKNHIHLLIEVIQHQPNVIMQQLNFRYARYFNSRHNFKGHLFEGRFYADPITTISKFLNTTRYIHLNPYKAMAVQQAENYKWSSYPYLVKSLECPFLYKDKTLSHFPYPPEEGYKHFVEELKWYEKEEVNEKKALK</sequence>
<reference evidence="2 3" key="1">
    <citation type="submission" date="2021-04" db="EMBL/GenBank/DDBJ databases">
        <title>Metabacillus sp. strain KIGAM252 whole genome sequence.</title>
        <authorList>
            <person name="Seo M.-J."/>
            <person name="Cho E.-S."/>
            <person name="Hwang C.Y."/>
            <person name="Yoon D.J."/>
        </authorList>
    </citation>
    <scope>NUCLEOTIDE SEQUENCE [LARGE SCALE GENOMIC DNA]</scope>
    <source>
        <strain evidence="2 3">KIGAM252</strain>
    </source>
</reference>
<dbReference type="InterPro" id="IPR036515">
    <property type="entry name" value="Transposase_17_sf"/>
</dbReference>